<dbReference type="InterPro" id="IPR025669">
    <property type="entry name" value="AAA_dom"/>
</dbReference>
<evidence type="ECO:0000313" key="3">
    <source>
        <dbReference type="Proteomes" id="UP000641588"/>
    </source>
</evidence>
<dbReference type="Gene3D" id="3.40.50.300">
    <property type="entry name" value="P-loop containing nucleotide triphosphate hydrolases"/>
    <property type="match status" value="1"/>
</dbReference>
<gene>
    <name evidence="2" type="ORF">GC093_27475</name>
</gene>
<name>A0A972K2N4_9BACL</name>
<accession>A0A972K2N4</accession>
<protein>
    <submittedName>
        <fullName evidence="2">AAA family ATPase</fullName>
    </submittedName>
</protein>
<feature type="domain" description="AAA" evidence="1">
    <location>
        <begin position="128"/>
        <end position="274"/>
    </location>
</feature>
<keyword evidence="3" id="KW-1185">Reference proteome</keyword>
<dbReference type="AlphaFoldDB" id="A0A972K2N4"/>
<sequence>MSKMKLVLLEKDSYFIDMISTYIRSSEHADTFTMSVFTTKEQGFSYIGHSQELYILLVHESFMPLPELVFHHQHGCLIILSDTLAPEDIVEYPVLCKYQPLNHLLSRIVSHFNEFTSNRMLRGNRSSEVIAVYSAVGGSGKTLAAVHLARELTFQGKRVFYLNFEQLPSPSWLKGAGAEEEENCFSRMLYYGKTDPRVQTAKLERYKRKHHIMGFDFFPGVSHSAEMSEMTEKDAESMIKAVLATGGYDCVLLDLDSSLYPRITASLKLSDQVLWLVIDDRIHMEKTMLQMRHLAEMEVFSTNEVGQKLRLVVNKFSGSMNHGIAALQVPVSGYLPYIPEWKAIGSMDVLQTRGVFSESLAALPWIKALFQGGQSNVDG</sequence>
<dbReference type="InterPro" id="IPR050678">
    <property type="entry name" value="DNA_Partitioning_ATPase"/>
</dbReference>
<dbReference type="Proteomes" id="UP000641588">
    <property type="component" value="Unassembled WGS sequence"/>
</dbReference>
<dbReference type="Pfam" id="PF13614">
    <property type="entry name" value="AAA_31"/>
    <property type="match status" value="1"/>
</dbReference>
<dbReference type="PANTHER" id="PTHR13696:SF99">
    <property type="entry name" value="COBYRINIC ACID AC-DIAMIDE SYNTHASE"/>
    <property type="match status" value="1"/>
</dbReference>
<organism evidence="2 3">
    <name type="scientific">Paenibacillus foliorum</name>
    <dbReference type="NCBI Taxonomy" id="2654974"/>
    <lineage>
        <taxon>Bacteria</taxon>
        <taxon>Bacillati</taxon>
        <taxon>Bacillota</taxon>
        <taxon>Bacilli</taxon>
        <taxon>Bacillales</taxon>
        <taxon>Paenibacillaceae</taxon>
        <taxon>Paenibacillus</taxon>
    </lineage>
</organism>
<dbReference type="Gene3D" id="3.40.50.10850">
    <property type="entry name" value="Ntrc-like two-domain protein"/>
    <property type="match status" value="1"/>
</dbReference>
<proteinExistence type="predicted"/>
<dbReference type="EMBL" id="WHOD01000105">
    <property type="protein sequence ID" value="NOU96936.1"/>
    <property type="molecule type" value="Genomic_DNA"/>
</dbReference>
<dbReference type="InterPro" id="IPR027417">
    <property type="entry name" value="P-loop_NTPase"/>
</dbReference>
<reference evidence="2" key="1">
    <citation type="submission" date="2019-10" db="EMBL/GenBank/DDBJ databases">
        <title>Description of Paenibacillus glebae sp. nov.</title>
        <authorList>
            <person name="Carlier A."/>
            <person name="Qi S."/>
        </authorList>
    </citation>
    <scope>NUCLEOTIDE SEQUENCE</scope>
    <source>
        <strain evidence="2">LMG 31456</strain>
    </source>
</reference>
<evidence type="ECO:0000259" key="1">
    <source>
        <dbReference type="Pfam" id="PF13614"/>
    </source>
</evidence>
<dbReference type="SUPFAM" id="SSF52540">
    <property type="entry name" value="P-loop containing nucleoside triphosphate hydrolases"/>
    <property type="match status" value="1"/>
</dbReference>
<comment type="caution">
    <text evidence="2">The sequence shown here is derived from an EMBL/GenBank/DDBJ whole genome shotgun (WGS) entry which is preliminary data.</text>
</comment>
<dbReference type="PANTHER" id="PTHR13696">
    <property type="entry name" value="P-LOOP CONTAINING NUCLEOSIDE TRIPHOSPHATE HYDROLASE"/>
    <property type="match status" value="1"/>
</dbReference>
<evidence type="ECO:0000313" key="2">
    <source>
        <dbReference type="EMBL" id="NOU96936.1"/>
    </source>
</evidence>